<dbReference type="GO" id="GO:0003700">
    <property type="term" value="F:DNA-binding transcription factor activity"/>
    <property type="evidence" value="ECO:0007669"/>
    <property type="project" value="UniProtKB-UniRule"/>
</dbReference>
<dbReference type="GO" id="GO:0045892">
    <property type="term" value="P:negative regulation of DNA-templated transcription"/>
    <property type="evidence" value="ECO:0007669"/>
    <property type="project" value="TreeGrafter"/>
</dbReference>
<accession>A0A7C9QU50</accession>
<dbReference type="SUPFAM" id="SSF46785">
    <property type="entry name" value="Winged helix' DNA-binding domain"/>
    <property type="match status" value="1"/>
</dbReference>
<keyword evidence="1" id="KW-0963">Cytoplasm</keyword>
<comment type="caution">
    <text evidence="2">The sequence shown here is derived from an EMBL/GenBank/DDBJ whole genome shotgun (WGS) entry which is preliminary data.</text>
</comment>
<dbReference type="AlphaFoldDB" id="A0A7C9QU50"/>
<protein>
    <recommendedName>
        <fullName evidence="1">Ferric uptake regulation protein</fullName>
    </recommendedName>
</protein>
<dbReference type="InterPro" id="IPR002481">
    <property type="entry name" value="FUR"/>
</dbReference>
<dbReference type="Proteomes" id="UP000480684">
    <property type="component" value="Unassembled WGS sequence"/>
</dbReference>
<dbReference type="GO" id="GO:0005737">
    <property type="term" value="C:cytoplasm"/>
    <property type="evidence" value="ECO:0007669"/>
    <property type="project" value="UniProtKB-SubCell"/>
</dbReference>
<dbReference type="CDD" id="cd07153">
    <property type="entry name" value="Fur_like"/>
    <property type="match status" value="1"/>
</dbReference>
<comment type="subcellular location">
    <subcellularLocation>
        <location evidence="1">Cytoplasm</location>
    </subcellularLocation>
</comment>
<dbReference type="EMBL" id="JAAIYP010000038">
    <property type="protein sequence ID" value="NFV80743.1"/>
    <property type="molecule type" value="Genomic_DNA"/>
</dbReference>
<evidence type="ECO:0000313" key="3">
    <source>
        <dbReference type="Proteomes" id="UP000480684"/>
    </source>
</evidence>
<keyword evidence="1" id="KW-0805">Transcription regulation</keyword>
<comment type="similarity">
    <text evidence="1">Belongs to the Fur family.</text>
</comment>
<dbReference type="InterPro" id="IPR036388">
    <property type="entry name" value="WH-like_DNA-bd_sf"/>
</dbReference>
<dbReference type="Pfam" id="PF01475">
    <property type="entry name" value="FUR"/>
    <property type="match status" value="1"/>
</dbReference>
<dbReference type="PANTHER" id="PTHR33202:SF7">
    <property type="entry name" value="FERRIC UPTAKE REGULATION PROTEIN"/>
    <property type="match status" value="1"/>
</dbReference>
<proteinExistence type="inferred from homology"/>
<dbReference type="Gene3D" id="1.10.10.10">
    <property type="entry name" value="Winged helix-like DNA-binding domain superfamily/Winged helix DNA-binding domain"/>
    <property type="match status" value="1"/>
</dbReference>
<comment type="subunit">
    <text evidence="1">Homodimer.</text>
</comment>
<reference evidence="2 3" key="1">
    <citation type="submission" date="2020-02" db="EMBL/GenBank/DDBJ databases">
        <authorList>
            <person name="Dziuba M."/>
            <person name="Kuznetsov B."/>
            <person name="Mardanov A."/>
            <person name="Ravin N."/>
            <person name="Grouzdev D."/>
        </authorList>
    </citation>
    <scope>NUCLEOTIDE SEQUENCE [LARGE SCALE GENOMIC DNA]</scope>
    <source>
        <strain evidence="2 3">SpK</strain>
    </source>
</reference>
<dbReference type="GO" id="GO:0000976">
    <property type="term" value="F:transcription cis-regulatory region binding"/>
    <property type="evidence" value="ECO:0007669"/>
    <property type="project" value="TreeGrafter"/>
</dbReference>
<evidence type="ECO:0000313" key="2">
    <source>
        <dbReference type="EMBL" id="NFV80743.1"/>
    </source>
</evidence>
<organism evidence="2 3">
    <name type="scientific">Magnetospirillum aberrantis SpK</name>
    <dbReference type="NCBI Taxonomy" id="908842"/>
    <lineage>
        <taxon>Bacteria</taxon>
        <taxon>Pseudomonadati</taxon>
        <taxon>Pseudomonadota</taxon>
        <taxon>Alphaproteobacteria</taxon>
        <taxon>Rhodospirillales</taxon>
        <taxon>Rhodospirillaceae</taxon>
        <taxon>Magnetospirillum</taxon>
    </lineage>
</organism>
<gene>
    <name evidence="1" type="primary">fur</name>
    <name evidence="2" type="ORF">G4223_11550</name>
</gene>
<keyword evidence="1" id="KW-0408">Iron</keyword>
<keyword evidence="1" id="KW-0804">Transcription</keyword>
<dbReference type="InterPro" id="IPR036390">
    <property type="entry name" value="WH_DNA-bd_sf"/>
</dbReference>
<keyword evidence="1" id="KW-0479">Metal-binding</keyword>
<keyword evidence="1" id="KW-0238">DNA-binding</keyword>
<keyword evidence="1" id="KW-0862">Zinc</keyword>
<keyword evidence="3" id="KW-1185">Reference proteome</keyword>
<dbReference type="PANTHER" id="PTHR33202">
    <property type="entry name" value="ZINC UPTAKE REGULATION PROTEIN"/>
    <property type="match status" value="1"/>
</dbReference>
<keyword evidence="1" id="KW-0678">Repressor</keyword>
<evidence type="ECO:0000256" key="1">
    <source>
        <dbReference type="RuleBase" id="RU364037"/>
    </source>
</evidence>
<dbReference type="GO" id="GO:1900376">
    <property type="term" value="P:regulation of secondary metabolite biosynthetic process"/>
    <property type="evidence" value="ECO:0007669"/>
    <property type="project" value="TreeGrafter"/>
</dbReference>
<name>A0A7C9QU50_9PROT</name>
<sequence length="135" mass="14967">MGDMQIDLETLRGAGIRPTRQRVIIMRTIRRGGRRHLTPEGFHRELNQAGLKVALGTVYNTLNQFAAAGLLRRVGFGDRTFYCTATDEHHHFFDEETGLLQDITGSQPTVANLPPLAPGMEMVGVDIVVRVRKAG</sequence>
<dbReference type="GO" id="GO:0008270">
    <property type="term" value="F:zinc ion binding"/>
    <property type="evidence" value="ECO:0007669"/>
    <property type="project" value="TreeGrafter"/>
</dbReference>